<reference evidence="2" key="1">
    <citation type="submission" date="2018-08" db="EMBL/GenBank/DDBJ databases">
        <title>HSV2 whole genome sequences from clinical isolates.</title>
        <authorList>
            <person name="Roychoudhury P."/>
            <person name="Greninger A.L."/>
            <person name="Jerome K.R."/>
            <person name="Johnston C."/>
            <person name="Wald A."/>
            <person name="Xie H."/>
        </authorList>
    </citation>
    <scope>NUCLEOTIDE SEQUENCE</scope>
    <source>
        <strain evidence="2">2006-15377CAM</strain>
    </source>
</reference>
<evidence type="ECO:0000313" key="2">
    <source>
        <dbReference type="EMBL" id="QBH84724.1"/>
    </source>
</evidence>
<sequence>MDWLLINELLQVTDGVFRASAFRPSAGPGAPGDLEAQDAGGSTPEPTTPGPQDTQARAPSTRPAGRETVPWPNTPVEDDEMTPQETPPVHP</sequence>
<proteinExistence type="predicted"/>
<protein>
    <submittedName>
        <fullName evidence="2">UL37</fullName>
    </submittedName>
</protein>
<dbReference type="EMBL" id="MH790655">
    <property type="protein sequence ID" value="QBH84724.1"/>
    <property type="molecule type" value="Genomic_DNA"/>
</dbReference>
<organism evidence="2">
    <name type="scientific">Human herpesvirus 2</name>
    <name type="common">HHV-2</name>
    <name type="synonym">Human herpes simplex virus 2</name>
    <dbReference type="NCBI Taxonomy" id="10310"/>
    <lineage>
        <taxon>Viruses</taxon>
        <taxon>Duplodnaviria</taxon>
        <taxon>Heunggongvirae</taxon>
        <taxon>Peploviricota</taxon>
        <taxon>Herviviricetes</taxon>
        <taxon>Herpesvirales</taxon>
        <taxon>Orthoherpesviridae</taxon>
        <taxon>Alphaherpesvirinae</taxon>
        <taxon>Simplexvirus</taxon>
        <taxon>Simplexvirus humanalpha2</taxon>
    </lineage>
</organism>
<name>A0A481TSL7_HHV2</name>
<evidence type="ECO:0000256" key="1">
    <source>
        <dbReference type="SAM" id="MobiDB-lite"/>
    </source>
</evidence>
<feature type="region of interest" description="Disordered" evidence="1">
    <location>
        <begin position="21"/>
        <end position="91"/>
    </location>
</feature>
<accession>A0A481TSL7</accession>
<organismHost>
    <name type="scientific">Homo sapiens</name>
    <name type="common">Human</name>
    <dbReference type="NCBI Taxonomy" id="9606"/>
</organismHost>